<organism evidence="1 2">
    <name type="scientific">Aureispira anguillae</name>
    <dbReference type="NCBI Taxonomy" id="2864201"/>
    <lineage>
        <taxon>Bacteria</taxon>
        <taxon>Pseudomonadati</taxon>
        <taxon>Bacteroidota</taxon>
        <taxon>Saprospiria</taxon>
        <taxon>Saprospirales</taxon>
        <taxon>Saprospiraceae</taxon>
        <taxon>Aureispira</taxon>
    </lineage>
</organism>
<name>A0A916DQR6_9BACT</name>
<keyword evidence="2" id="KW-1185">Reference proteome</keyword>
<sequence length="210" mass="24626">MKLLFVVMFLCTINKLHSQDLKEIFSSSEIDIEFVGLDFSQVKMVGFASSKTPNEIQEYYFDAWNNLLIKETQKYDIKRAFKRSKISYDLSIVHVVNKKRSFGNMLTDVVPQAFSLKDIQQIVDGYNTSEMQAKYGLSFVVHSFNRFEERGYIYVVLFDVNSKKVLFAEPMSGAAGGLGFRNYWARTIYNVLEDIRDYKFRRWQKQLAEY</sequence>
<reference evidence="1" key="1">
    <citation type="submission" date="2022-09" db="EMBL/GenBank/DDBJ databases">
        <title>Aureispira anguillicida sp. nov., isolated from Leptocephalus of Japanese eel Anguilla japonica.</title>
        <authorList>
            <person name="Yuasa K."/>
            <person name="Mekata T."/>
            <person name="Ikunari K."/>
        </authorList>
    </citation>
    <scope>NUCLEOTIDE SEQUENCE</scope>
    <source>
        <strain evidence="1">EL160426</strain>
    </source>
</reference>
<evidence type="ECO:0000313" key="1">
    <source>
        <dbReference type="EMBL" id="BDS09867.1"/>
    </source>
</evidence>
<dbReference type="RefSeq" id="WP_264791220.1">
    <property type="nucleotide sequence ID" value="NZ_AP026867.1"/>
</dbReference>
<evidence type="ECO:0000313" key="2">
    <source>
        <dbReference type="Proteomes" id="UP001060919"/>
    </source>
</evidence>
<accession>A0A916DQR6</accession>
<dbReference type="EMBL" id="AP026867">
    <property type="protein sequence ID" value="BDS09867.1"/>
    <property type="molecule type" value="Genomic_DNA"/>
</dbReference>
<dbReference type="Proteomes" id="UP001060919">
    <property type="component" value="Chromosome"/>
</dbReference>
<gene>
    <name evidence="1" type="ORF">AsAng_0005720</name>
</gene>
<dbReference type="KEGG" id="aup:AsAng_0005720"/>
<dbReference type="AlphaFoldDB" id="A0A916DQR6"/>
<protein>
    <submittedName>
        <fullName evidence="1">Uncharacterized protein</fullName>
    </submittedName>
</protein>
<proteinExistence type="predicted"/>